<evidence type="ECO:0000256" key="1">
    <source>
        <dbReference type="SAM" id="Phobius"/>
    </source>
</evidence>
<dbReference type="PANTHER" id="PTHR34149:SF2">
    <property type="entry name" value="PROTEIN CBG11905"/>
    <property type="match status" value="1"/>
</dbReference>
<evidence type="ECO:0000256" key="2">
    <source>
        <dbReference type="SAM" id="SignalP"/>
    </source>
</evidence>
<dbReference type="PANTHER" id="PTHR34149">
    <property type="entry name" value="PROTEIN CBG11905-RELATED"/>
    <property type="match status" value="1"/>
</dbReference>
<dbReference type="AlphaFoldDB" id="A0A4U5N6H8"/>
<organism evidence="3 4">
    <name type="scientific">Steinernema carpocapsae</name>
    <name type="common">Entomopathogenic nematode</name>
    <dbReference type="NCBI Taxonomy" id="34508"/>
    <lineage>
        <taxon>Eukaryota</taxon>
        <taxon>Metazoa</taxon>
        <taxon>Ecdysozoa</taxon>
        <taxon>Nematoda</taxon>
        <taxon>Chromadorea</taxon>
        <taxon>Rhabditida</taxon>
        <taxon>Tylenchina</taxon>
        <taxon>Panagrolaimomorpha</taxon>
        <taxon>Strongyloidoidea</taxon>
        <taxon>Steinernematidae</taxon>
        <taxon>Steinernema</taxon>
    </lineage>
</organism>
<dbReference type="Proteomes" id="UP000298663">
    <property type="component" value="Unassembled WGS sequence"/>
</dbReference>
<protein>
    <submittedName>
        <fullName evidence="3">Uncharacterized protein</fullName>
    </submittedName>
</protein>
<keyword evidence="2" id="KW-0732">Signal</keyword>
<dbReference type="OrthoDB" id="5874082at2759"/>
<feature type="signal peptide" evidence="2">
    <location>
        <begin position="1"/>
        <end position="17"/>
    </location>
</feature>
<evidence type="ECO:0000313" key="4">
    <source>
        <dbReference type="Proteomes" id="UP000298663"/>
    </source>
</evidence>
<comment type="caution">
    <text evidence="3">The sequence shown here is derived from an EMBL/GenBank/DDBJ whole genome shotgun (WGS) entry which is preliminary data.</text>
</comment>
<reference evidence="3 4" key="2">
    <citation type="journal article" date="2019" name="G3 (Bethesda)">
        <title>Hybrid Assembly of the Genome of the Entomopathogenic Nematode Steinernema carpocapsae Identifies the X-Chromosome.</title>
        <authorList>
            <person name="Serra L."/>
            <person name="Macchietto M."/>
            <person name="Macias-Munoz A."/>
            <person name="McGill C.J."/>
            <person name="Rodriguez I.M."/>
            <person name="Rodriguez B."/>
            <person name="Murad R."/>
            <person name="Mortazavi A."/>
        </authorList>
    </citation>
    <scope>NUCLEOTIDE SEQUENCE [LARGE SCALE GENOMIC DNA]</scope>
    <source>
        <strain evidence="3 4">ALL</strain>
    </source>
</reference>
<dbReference type="EMBL" id="AZBU02000005">
    <property type="protein sequence ID" value="TKR78199.1"/>
    <property type="molecule type" value="Genomic_DNA"/>
</dbReference>
<gene>
    <name evidence="3" type="ORF">L596_019048</name>
</gene>
<dbReference type="InterPro" id="IPR022559">
    <property type="entry name" value="SUP-1-like"/>
</dbReference>
<name>A0A4U5N6H8_STECR</name>
<keyword evidence="1" id="KW-0472">Membrane</keyword>
<proteinExistence type="predicted"/>
<keyword evidence="1" id="KW-1133">Transmembrane helix</keyword>
<keyword evidence="1" id="KW-0812">Transmembrane</keyword>
<evidence type="ECO:0000313" key="3">
    <source>
        <dbReference type="EMBL" id="TKR78199.1"/>
    </source>
</evidence>
<reference evidence="3 4" key="1">
    <citation type="journal article" date="2015" name="Genome Biol.">
        <title>Comparative genomics of Steinernema reveals deeply conserved gene regulatory networks.</title>
        <authorList>
            <person name="Dillman A.R."/>
            <person name="Macchietto M."/>
            <person name="Porter C.F."/>
            <person name="Rogers A."/>
            <person name="Williams B."/>
            <person name="Antoshechkin I."/>
            <person name="Lee M.M."/>
            <person name="Goodwin Z."/>
            <person name="Lu X."/>
            <person name="Lewis E.E."/>
            <person name="Goodrich-Blair H."/>
            <person name="Stock S.P."/>
            <person name="Adams B.J."/>
            <person name="Sternberg P.W."/>
            <person name="Mortazavi A."/>
        </authorList>
    </citation>
    <scope>NUCLEOTIDE SEQUENCE [LARGE SCALE GENOMIC DNA]</scope>
    <source>
        <strain evidence="3 4">ALL</strain>
    </source>
</reference>
<sequence>MMKQITLLAIFIAFCAAAEVTLEDATTTKDGAEWCPVPLAGTRCPSGSIFHYYKCCGNLNSDCCFNLQVWVIIVLVVVAVILLASFVMSILRCVFCRR</sequence>
<feature type="transmembrane region" description="Helical" evidence="1">
    <location>
        <begin position="69"/>
        <end position="95"/>
    </location>
</feature>
<feature type="chain" id="PRO_5020252000" evidence="2">
    <location>
        <begin position="18"/>
        <end position="98"/>
    </location>
</feature>
<accession>A0A4U5N6H8</accession>
<dbReference type="Pfam" id="PF10853">
    <property type="entry name" value="DUF2650"/>
    <property type="match status" value="1"/>
</dbReference>
<keyword evidence="4" id="KW-1185">Reference proteome</keyword>